<dbReference type="EMBL" id="LWCA01000022">
    <property type="protein sequence ID" value="OAF71821.1"/>
    <property type="molecule type" value="Genomic_DNA"/>
</dbReference>
<reference evidence="1 2" key="1">
    <citation type="submission" date="2016-04" db="EMBL/GenBank/DDBJ databases">
        <title>The genome of Intoshia linei affirms orthonectids as highly simplified spiralians.</title>
        <authorList>
            <person name="Mikhailov K.V."/>
            <person name="Slusarev G.S."/>
            <person name="Nikitin M.A."/>
            <person name="Logacheva M.D."/>
            <person name="Penin A."/>
            <person name="Aleoshin V."/>
            <person name="Panchin Y.V."/>
        </authorList>
    </citation>
    <scope>NUCLEOTIDE SEQUENCE [LARGE SCALE GENOMIC DNA]</scope>
    <source>
        <strain evidence="1">Intl2013</strain>
        <tissue evidence="1">Whole animal</tissue>
    </source>
</reference>
<proteinExistence type="predicted"/>
<organism evidence="1 2">
    <name type="scientific">Intoshia linei</name>
    <dbReference type="NCBI Taxonomy" id="1819745"/>
    <lineage>
        <taxon>Eukaryota</taxon>
        <taxon>Metazoa</taxon>
        <taxon>Spiralia</taxon>
        <taxon>Lophotrochozoa</taxon>
        <taxon>Mesozoa</taxon>
        <taxon>Orthonectida</taxon>
        <taxon>Rhopaluridae</taxon>
        <taxon>Intoshia</taxon>
    </lineage>
</organism>
<sequence length="105" mass="11828">MHMKSVTSEKHQFFAFENEMSEYIVSGLSGDNINASLKKSVANFLNVTCTKDDLTNEVINTVAPIEVATKEDLVNEKMRASISMAKRLNREREMNDIASKICLIQ</sequence>
<protein>
    <submittedName>
        <fullName evidence="1">Uncharacterized protein</fullName>
    </submittedName>
</protein>
<dbReference type="AlphaFoldDB" id="A0A177BE01"/>
<dbReference type="Proteomes" id="UP000078046">
    <property type="component" value="Unassembled WGS sequence"/>
</dbReference>
<accession>A0A177BE01</accession>
<gene>
    <name evidence="1" type="ORF">A3Q56_00441</name>
</gene>
<keyword evidence="2" id="KW-1185">Reference proteome</keyword>
<name>A0A177BE01_9BILA</name>
<evidence type="ECO:0000313" key="1">
    <source>
        <dbReference type="EMBL" id="OAF71821.1"/>
    </source>
</evidence>
<evidence type="ECO:0000313" key="2">
    <source>
        <dbReference type="Proteomes" id="UP000078046"/>
    </source>
</evidence>
<comment type="caution">
    <text evidence="1">The sequence shown here is derived from an EMBL/GenBank/DDBJ whole genome shotgun (WGS) entry which is preliminary data.</text>
</comment>